<name>G0NGJ6_CAEBE</name>
<dbReference type="InParanoid" id="G0NGJ6"/>
<evidence type="ECO:0000256" key="1">
    <source>
        <dbReference type="SAM" id="MobiDB-lite"/>
    </source>
</evidence>
<dbReference type="EMBL" id="GL379881">
    <property type="protein sequence ID" value="EGT60065.1"/>
    <property type="molecule type" value="Genomic_DNA"/>
</dbReference>
<protein>
    <submittedName>
        <fullName evidence="2">Uncharacterized protein</fullName>
    </submittedName>
</protein>
<dbReference type="Proteomes" id="UP000008068">
    <property type="component" value="Unassembled WGS sequence"/>
</dbReference>
<accession>G0NGJ6</accession>
<feature type="region of interest" description="Disordered" evidence="1">
    <location>
        <begin position="91"/>
        <end position="114"/>
    </location>
</feature>
<keyword evidence="3" id="KW-1185">Reference proteome</keyword>
<reference evidence="3" key="1">
    <citation type="submission" date="2011-07" db="EMBL/GenBank/DDBJ databases">
        <authorList>
            <consortium name="Caenorhabditis brenneri Sequencing and Analysis Consortium"/>
            <person name="Wilson R.K."/>
        </authorList>
    </citation>
    <scope>NUCLEOTIDE SEQUENCE [LARGE SCALE GENOMIC DNA]</scope>
    <source>
        <strain evidence="3">PB2801</strain>
    </source>
</reference>
<gene>
    <name evidence="2" type="ORF">CAEBREN_12099</name>
</gene>
<sequence length="213" mass="24416">MVDIMEEEKEERRGADGTEAEQEGILRSRRGATDTEETIIDMMIEEDTGITLPVVNSICPNIWRTTMAMTRSSEGQKATTAIMMARTHIGCGEDREADSKVAKEEEEDEDEKTEKKLKAVRRLIRCYEKTLPKLRELRRDMIEAGQETQKLEEVEESIRDSENTFEALRELELVTLGEFQGRRPMRARLSTPPLSLQLLQPHCQQHQDHSADA</sequence>
<dbReference type="HOGENOM" id="CLU_1295418_0_0_1"/>
<feature type="compositionally biased region" description="Basic and acidic residues" evidence="1">
    <location>
        <begin position="91"/>
        <end position="103"/>
    </location>
</feature>
<proteinExistence type="predicted"/>
<dbReference type="AlphaFoldDB" id="G0NGJ6"/>
<organism evidence="3">
    <name type="scientific">Caenorhabditis brenneri</name>
    <name type="common">Nematode worm</name>
    <dbReference type="NCBI Taxonomy" id="135651"/>
    <lineage>
        <taxon>Eukaryota</taxon>
        <taxon>Metazoa</taxon>
        <taxon>Ecdysozoa</taxon>
        <taxon>Nematoda</taxon>
        <taxon>Chromadorea</taxon>
        <taxon>Rhabditida</taxon>
        <taxon>Rhabditina</taxon>
        <taxon>Rhabditomorpha</taxon>
        <taxon>Rhabditoidea</taxon>
        <taxon>Rhabditidae</taxon>
        <taxon>Peloderinae</taxon>
        <taxon>Caenorhabditis</taxon>
    </lineage>
</organism>
<evidence type="ECO:0000313" key="2">
    <source>
        <dbReference type="EMBL" id="EGT60065.1"/>
    </source>
</evidence>
<feature type="region of interest" description="Disordered" evidence="1">
    <location>
        <begin position="1"/>
        <end position="33"/>
    </location>
</feature>
<evidence type="ECO:0000313" key="3">
    <source>
        <dbReference type="Proteomes" id="UP000008068"/>
    </source>
</evidence>